<organism evidence="2 3">
    <name type="scientific">Phellinidium pouzarii</name>
    <dbReference type="NCBI Taxonomy" id="167371"/>
    <lineage>
        <taxon>Eukaryota</taxon>
        <taxon>Fungi</taxon>
        <taxon>Dikarya</taxon>
        <taxon>Basidiomycota</taxon>
        <taxon>Agaricomycotina</taxon>
        <taxon>Agaricomycetes</taxon>
        <taxon>Hymenochaetales</taxon>
        <taxon>Hymenochaetaceae</taxon>
        <taxon>Phellinidium</taxon>
    </lineage>
</organism>
<comment type="caution">
    <text evidence="2">The sequence shown here is derived from an EMBL/GenBank/DDBJ whole genome shotgun (WGS) entry which is preliminary data.</text>
</comment>
<evidence type="ECO:0008006" key="4">
    <source>
        <dbReference type="Google" id="ProtNLM"/>
    </source>
</evidence>
<dbReference type="InterPro" id="IPR043129">
    <property type="entry name" value="ATPase_NBD"/>
</dbReference>
<name>A0A4S4L4N6_9AGAM</name>
<dbReference type="Gene3D" id="3.30.420.40">
    <property type="match status" value="1"/>
</dbReference>
<dbReference type="EMBL" id="SGPK01000233">
    <property type="protein sequence ID" value="THH05841.1"/>
    <property type="molecule type" value="Genomic_DNA"/>
</dbReference>
<dbReference type="InterPro" id="IPR052519">
    <property type="entry name" value="Euk-type_GlcNAc_Kinase"/>
</dbReference>
<protein>
    <recommendedName>
        <fullName evidence="4">N-acetylglucosamine kinase</fullName>
    </recommendedName>
</protein>
<dbReference type="AlphaFoldDB" id="A0A4S4L4N6"/>
<sequence>EAALIALPSSHPAAAQTLPPSPSAQIFAVASLGARCLAFPPTAPRLRIANDTALLAAPLPEAAARLSTVRTCVGAVGGTGSVAASFRLPDAEEVEVVGYAPQELARVGGWGWILGDEGGGFHVGREAIRHLLRAHELAVLRGVSNPGQLVDHPDSLRARVLAHFGVASVHELLTLLHDPDPLETIGDAGTTALPAHRLITREKRLSQLSPLVFRAAFGGLEGSGSFVGDPLALSVLRATAAELAEQIALLLSPPSSGSGSSPSSGSGSSPSSSDLRVPAVTSLLVLGGSLVGVPAYRTLVLDALAERGHVFACVEYVADAAEAGARGLVAQFASKRLD</sequence>
<feature type="non-terminal residue" evidence="2">
    <location>
        <position position="1"/>
    </location>
</feature>
<gene>
    <name evidence="2" type="ORF">EW145_g4496</name>
</gene>
<accession>A0A4S4L4N6</accession>
<dbReference type="Proteomes" id="UP000308199">
    <property type="component" value="Unassembled WGS sequence"/>
</dbReference>
<proteinExistence type="predicted"/>
<evidence type="ECO:0000313" key="2">
    <source>
        <dbReference type="EMBL" id="THH05841.1"/>
    </source>
</evidence>
<reference evidence="2 3" key="1">
    <citation type="submission" date="2019-02" db="EMBL/GenBank/DDBJ databases">
        <title>Genome sequencing of the rare red list fungi Phellinidium pouzarii.</title>
        <authorList>
            <person name="Buettner E."/>
            <person name="Kellner H."/>
        </authorList>
    </citation>
    <scope>NUCLEOTIDE SEQUENCE [LARGE SCALE GENOMIC DNA]</scope>
    <source>
        <strain evidence="2 3">DSM 108285</strain>
    </source>
</reference>
<dbReference type="SUPFAM" id="SSF53067">
    <property type="entry name" value="Actin-like ATPase domain"/>
    <property type="match status" value="1"/>
</dbReference>
<feature type="region of interest" description="Disordered" evidence="1">
    <location>
        <begin position="253"/>
        <end position="273"/>
    </location>
</feature>
<evidence type="ECO:0000256" key="1">
    <source>
        <dbReference type="SAM" id="MobiDB-lite"/>
    </source>
</evidence>
<dbReference type="PANTHER" id="PTHR43190:SF3">
    <property type="entry name" value="N-ACETYL-D-GLUCOSAMINE KINASE"/>
    <property type="match status" value="1"/>
</dbReference>
<keyword evidence="3" id="KW-1185">Reference proteome</keyword>
<dbReference type="PANTHER" id="PTHR43190">
    <property type="entry name" value="N-ACETYL-D-GLUCOSAMINE KINASE"/>
    <property type="match status" value="1"/>
</dbReference>
<dbReference type="OrthoDB" id="311172at2759"/>
<evidence type="ECO:0000313" key="3">
    <source>
        <dbReference type="Proteomes" id="UP000308199"/>
    </source>
</evidence>